<evidence type="ECO:0000313" key="1">
    <source>
        <dbReference type="EMBL" id="KAK6760432.1"/>
    </source>
</evidence>
<reference evidence="1 2" key="1">
    <citation type="submission" date="2023-08" db="EMBL/GenBank/DDBJ databases">
        <title>A Necator americanus chromosomal reference genome.</title>
        <authorList>
            <person name="Ilik V."/>
            <person name="Petrzelkova K.J."/>
            <person name="Pardy F."/>
            <person name="Fuh T."/>
            <person name="Niatou-Singa F.S."/>
            <person name="Gouil Q."/>
            <person name="Baker L."/>
            <person name="Ritchie M.E."/>
            <person name="Jex A.R."/>
            <person name="Gazzola D."/>
            <person name="Li H."/>
            <person name="Toshio Fujiwara R."/>
            <person name="Zhan B."/>
            <person name="Aroian R.V."/>
            <person name="Pafco B."/>
            <person name="Schwarz E.M."/>
        </authorList>
    </citation>
    <scope>NUCLEOTIDE SEQUENCE [LARGE SCALE GENOMIC DNA]</scope>
    <source>
        <strain evidence="1 2">Aroian</strain>
        <tissue evidence="1">Whole animal</tissue>
    </source>
</reference>
<dbReference type="EMBL" id="JAVFWL010000006">
    <property type="protein sequence ID" value="KAK6760432.1"/>
    <property type="molecule type" value="Genomic_DNA"/>
</dbReference>
<name>A0ABR1ECK6_NECAM</name>
<proteinExistence type="predicted"/>
<sequence>MSECIGGKRGEKRSNLRLLRTSSILDQGNTCTARHGDCLGLCTYNTRTVPTNAHLHALLQASNSTWFLCKTLCLGRSMNMDLKKRRMRTARAAFAPVREATDQLEDQDLCDHLFDSKVFSALCYAAKTWKDIAATSGKILATRRALQR</sequence>
<keyword evidence="2" id="KW-1185">Reference proteome</keyword>
<evidence type="ECO:0000313" key="2">
    <source>
        <dbReference type="Proteomes" id="UP001303046"/>
    </source>
</evidence>
<gene>
    <name evidence="1" type="primary">Necator_chrX.g21937</name>
    <name evidence="1" type="ORF">RB195_021776</name>
</gene>
<protein>
    <submittedName>
        <fullName evidence="1">Uncharacterized protein</fullName>
    </submittedName>
</protein>
<organism evidence="1 2">
    <name type="scientific">Necator americanus</name>
    <name type="common">Human hookworm</name>
    <dbReference type="NCBI Taxonomy" id="51031"/>
    <lineage>
        <taxon>Eukaryota</taxon>
        <taxon>Metazoa</taxon>
        <taxon>Ecdysozoa</taxon>
        <taxon>Nematoda</taxon>
        <taxon>Chromadorea</taxon>
        <taxon>Rhabditida</taxon>
        <taxon>Rhabditina</taxon>
        <taxon>Rhabditomorpha</taxon>
        <taxon>Strongyloidea</taxon>
        <taxon>Ancylostomatidae</taxon>
        <taxon>Bunostominae</taxon>
        <taxon>Necator</taxon>
    </lineage>
</organism>
<accession>A0ABR1ECK6</accession>
<comment type="caution">
    <text evidence="1">The sequence shown here is derived from an EMBL/GenBank/DDBJ whole genome shotgun (WGS) entry which is preliminary data.</text>
</comment>
<dbReference type="Proteomes" id="UP001303046">
    <property type="component" value="Unassembled WGS sequence"/>
</dbReference>